<evidence type="ECO:0000256" key="4">
    <source>
        <dbReference type="ARBA" id="ARBA00022771"/>
    </source>
</evidence>
<dbReference type="InterPro" id="IPR001841">
    <property type="entry name" value="Znf_RING"/>
</dbReference>
<evidence type="ECO:0000256" key="7">
    <source>
        <dbReference type="PROSITE-ProRule" id="PRU00322"/>
    </source>
</evidence>
<feature type="compositionally biased region" description="Basic and acidic residues" evidence="8">
    <location>
        <begin position="490"/>
        <end position="499"/>
    </location>
</feature>
<feature type="domain" description="RING-type" evidence="9">
    <location>
        <begin position="543"/>
        <end position="584"/>
    </location>
</feature>
<dbReference type="Pfam" id="PF13920">
    <property type="entry name" value="zf-C3HC4_3"/>
    <property type="match status" value="1"/>
</dbReference>
<dbReference type="GO" id="GO:0016567">
    <property type="term" value="P:protein ubiquitination"/>
    <property type="evidence" value="ECO:0007669"/>
    <property type="project" value="TreeGrafter"/>
</dbReference>
<feature type="domain" description="RanBP2-type" evidence="10">
    <location>
        <begin position="434"/>
        <end position="463"/>
    </location>
</feature>
<name>A0A8X6XU53_9ARAC</name>
<evidence type="ECO:0000256" key="3">
    <source>
        <dbReference type="ARBA" id="ARBA00022723"/>
    </source>
</evidence>
<dbReference type="Proteomes" id="UP000886998">
    <property type="component" value="Unassembled WGS sequence"/>
</dbReference>
<dbReference type="InterPro" id="IPR016495">
    <property type="entry name" value="p53_neg-reg_MDM_2/4"/>
</dbReference>
<dbReference type="InterPro" id="IPR036443">
    <property type="entry name" value="Znf_RanBP2_sf"/>
</dbReference>
<evidence type="ECO:0000259" key="9">
    <source>
        <dbReference type="PROSITE" id="PS50089"/>
    </source>
</evidence>
<dbReference type="PROSITE" id="PS50089">
    <property type="entry name" value="ZF_RING_2"/>
    <property type="match status" value="1"/>
</dbReference>
<dbReference type="Gene3D" id="3.30.40.10">
    <property type="entry name" value="Zinc/RING finger domain, C3HC4 (zinc finger)"/>
    <property type="match status" value="1"/>
</dbReference>
<dbReference type="GO" id="GO:0051726">
    <property type="term" value="P:regulation of cell cycle"/>
    <property type="evidence" value="ECO:0007669"/>
    <property type="project" value="InterPro"/>
</dbReference>
<proteinExistence type="inferred from homology"/>
<dbReference type="GO" id="GO:0010468">
    <property type="term" value="P:regulation of gene expression"/>
    <property type="evidence" value="ECO:0007669"/>
    <property type="project" value="TreeGrafter"/>
</dbReference>
<keyword evidence="4 7" id="KW-0863">Zinc-finger</keyword>
<feature type="domain" description="DM2" evidence="11">
    <location>
        <begin position="45"/>
        <end position="131"/>
    </location>
</feature>
<dbReference type="GO" id="GO:0043066">
    <property type="term" value="P:negative regulation of apoptotic process"/>
    <property type="evidence" value="ECO:0007669"/>
    <property type="project" value="InterPro"/>
</dbReference>
<evidence type="ECO:0000313" key="13">
    <source>
        <dbReference type="Proteomes" id="UP000886998"/>
    </source>
</evidence>
<dbReference type="Pfam" id="PF02201">
    <property type="entry name" value="SWIB"/>
    <property type="match status" value="1"/>
</dbReference>
<dbReference type="PROSITE" id="PS01358">
    <property type="entry name" value="ZF_RANBP2_1"/>
    <property type="match status" value="1"/>
</dbReference>
<evidence type="ECO:0000313" key="12">
    <source>
        <dbReference type="EMBL" id="GFY58720.1"/>
    </source>
</evidence>
<evidence type="ECO:0000256" key="2">
    <source>
        <dbReference type="ARBA" id="ARBA00005803"/>
    </source>
</evidence>
<dbReference type="PROSITE" id="PS51925">
    <property type="entry name" value="SWIB_MDM2"/>
    <property type="match status" value="1"/>
</dbReference>
<feature type="compositionally biased region" description="Basic residues" evidence="8">
    <location>
        <begin position="476"/>
        <end position="489"/>
    </location>
</feature>
<comment type="similarity">
    <text evidence="2">Belongs to the MDM2/MDM4 family.</text>
</comment>
<evidence type="ECO:0000259" key="11">
    <source>
        <dbReference type="PROSITE" id="PS51925"/>
    </source>
</evidence>
<evidence type="ECO:0000256" key="8">
    <source>
        <dbReference type="SAM" id="MobiDB-lite"/>
    </source>
</evidence>
<dbReference type="Gene3D" id="2.30.30.380">
    <property type="entry name" value="Zn-finger domain of Sec23/24"/>
    <property type="match status" value="1"/>
</dbReference>
<dbReference type="SUPFAM" id="SSF47592">
    <property type="entry name" value="SWIB/MDM2 domain"/>
    <property type="match status" value="2"/>
</dbReference>
<organism evidence="12 13">
    <name type="scientific">Trichonephila inaurata madagascariensis</name>
    <dbReference type="NCBI Taxonomy" id="2747483"/>
    <lineage>
        <taxon>Eukaryota</taxon>
        <taxon>Metazoa</taxon>
        <taxon>Ecdysozoa</taxon>
        <taxon>Arthropoda</taxon>
        <taxon>Chelicerata</taxon>
        <taxon>Arachnida</taxon>
        <taxon>Araneae</taxon>
        <taxon>Araneomorphae</taxon>
        <taxon>Entelegynae</taxon>
        <taxon>Araneoidea</taxon>
        <taxon>Nephilidae</taxon>
        <taxon>Trichonephila</taxon>
        <taxon>Trichonephila inaurata</taxon>
    </lineage>
</organism>
<dbReference type="Gene3D" id="1.10.245.10">
    <property type="entry name" value="SWIB/MDM2 domain"/>
    <property type="match status" value="2"/>
</dbReference>
<feature type="compositionally biased region" description="Low complexity" evidence="8">
    <location>
        <begin position="509"/>
        <end position="533"/>
    </location>
</feature>
<dbReference type="GO" id="GO:0008270">
    <property type="term" value="F:zinc ion binding"/>
    <property type="evidence" value="ECO:0007669"/>
    <property type="project" value="UniProtKB-KW"/>
</dbReference>
<comment type="caution">
    <text evidence="12">The sequence shown here is derived from an EMBL/GenBank/DDBJ whole genome shotgun (WGS) entry which is preliminary data.</text>
</comment>
<feature type="region of interest" description="Disordered" evidence="8">
    <location>
        <begin position="473"/>
        <end position="533"/>
    </location>
</feature>
<dbReference type="AlphaFoldDB" id="A0A8X6XU53"/>
<evidence type="ECO:0000259" key="10">
    <source>
        <dbReference type="PROSITE" id="PS50199"/>
    </source>
</evidence>
<dbReference type="CDD" id="cd16646">
    <property type="entry name" value="mRING-HC-C2H2C4_MDM2-like"/>
    <property type="match status" value="1"/>
</dbReference>
<keyword evidence="3" id="KW-0479">Metal-binding</keyword>
<sequence>MSNLRVLERQNEYVVQYSILLNSNHQVNCIPNMEPKVSASAASPHNPYSVLVSKDLMQVINPVGLEMTSEHLTTMDKVLKSVKDYIIQRKLFDPKNPLKVIVKNDELGSVFGLSEFTLLEIRKILEKFVFPVNSKDIDSAEVICSYSVSEKVLKRKLEAPEDIGVSKNCLSAGYDSDEGAYSVKVNCVLNMEPKISASAASAHDTYSVLVSKDLMQVINPILKEMTCEHLTTMDKLFDPNNPEKVIVKNDELGSVFGLSEFTLLEIRKILEKFVFPVSSKDTDSAEVICSYSVSEKALKRKLEAPEDIGVSKKSLSVGYDSDESVYSVQDYETEFVKDTSDDNLCVVDEDSFPGGSILTIRETFDVNVEYEIETSDSDRDRNCFTTDSDSDFDFQKVIESAIFPLLCQTYSDAEYLADNSSDENTNSFDFEISEKDKWLCRTCSTQNDPLLRRCASCWKLRCGWVSTKQANVERNPRKRKARNRKKRKKATDPKNKESPPKINQYDSPSTSQENLSLPSSSYSSEGGSQSSQNESKDLSAKLCIICCSKPINSSIIHGKVGHSVSCYRCARKLQSRKDRCPICRRSIERVVYLITN</sequence>
<dbReference type="GO" id="GO:0005634">
    <property type="term" value="C:nucleus"/>
    <property type="evidence" value="ECO:0007669"/>
    <property type="project" value="UniProtKB-SubCell"/>
</dbReference>
<keyword evidence="6" id="KW-0539">Nucleus</keyword>
<dbReference type="PANTHER" id="PTHR46858:SF5">
    <property type="entry name" value="E3 UBIQUITIN-PROTEIN LIGASE APD1-RELATED"/>
    <property type="match status" value="1"/>
</dbReference>
<dbReference type="EMBL" id="BMAV01012217">
    <property type="protein sequence ID" value="GFY58720.1"/>
    <property type="molecule type" value="Genomic_DNA"/>
</dbReference>
<evidence type="ECO:0000256" key="5">
    <source>
        <dbReference type="ARBA" id="ARBA00022833"/>
    </source>
</evidence>
<dbReference type="InterPro" id="IPR003121">
    <property type="entry name" value="SWIB_MDM2_domain"/>
</dbReference>
<dbReference type="PIRSF" id="PIRSF006748">
    <property type="entry name" value="p53_MDM_2/4"/>
    <property type="match status" value="1"/>
</dbReference>
<evidence type="ECO:0000256" key="6">
    <source>
        <dbReference type="ARBA" id="ARBA00023242"/>
    </source>
</evidence>
<dbReference type="InterPro" id="IPR036885">
    <property type="entry name" value="SWIB_MDM2_dom_sf"/>
</dbReference>
<dbReference type="SUPFAM" id="SSF57850">
    <property type="entry name" value="RING/U-box"/>
    <property type="match status" value="1"/>
</dbReference>
<dbReference type="OrthoDB" id="24526at2759"/>
<dbReference type="InterPro" id="IPR013083">
    <property type="entry name" value="Znf_RING/FYVE/PHD"/>
</dbReference>
<dbReference type="PROSITE" id="PS50199">
    <property type="entry name" value="ZF_RANBP2_2"/>
    <property type="match status" value="1"/>
</dbReference>
<protein>
    <submittedName>
        <fullName evidence="12">E3 ubiquitin-protein ligase Mdm2</fullName>
    </submittedName>
</protein>
<evidence type="ECO:0000256" key="1">
    <source>
        <dbReference type="ARBA" id="ARBA00004123"/>
    </source>
</evidence>
<keyword evidence="5" id="KW-0862">Zinc</keyword>
<gene>
    <name evidence="12" type="primary">mdm2</name>
    <name evidence="12" type="ORF">TNIN_483571</name>
</gene>
<keyword evidence="13" id="KW-1185">Reference proteome</keyword>
<dbReference type="PANTHER" id="PTHR46858">
    <property type="entry name" value="OS05G0521000 PROTEIN"/>
    <property type="match status" value="1"/>
</dbReference>
<comment type="subcellular location">
    <subcellularLocation>
        <location evidence="1">Nucleus</location>
    </subcellularLocation>
</comment>
<reference evidence="12" key="1">
    <citation type="submission" date="2020-08" db="EMBL/GenBank/DDBJ databases">
        <title>Multicomponent nature underlies the extraordinary mechanical properties of spider dragline silk.</title>
        <authorList>
            <person name="Kono N."/>
            <person name="Nakamura H."/>
            <person name="Mori M."/>
            <person name="Yoshida Y."/>
            <person name="Ohtoshi R."/>
            <person name="Malay A.D."/>
            <person name="Moran D.A.P."/>
            <person name="Tomita M."/>
            <person name="Numata K."/>
            <person name="Arakawa K."/>
        </authorList>
    </citation>
    <scope>NUCLEOTIDE SEQUENCE</scope>
</reference>
<dbReference type="InterPro" id="IPR001876">
    <property type="entry name" value="Znf_RanBP2"/>
</dbReference>
<accession>A0A8X6XU53</accession>
<dbReference type="SUPFAM" id="SSF90209">
    <property type="entry name" value="Ran binding protein zinc finger-like"/>
    <property type="match status" value="1"/>
</dbReference>
<dbReference type="GO" id="GO:0061630">
    <property type="term" value="F:ubiquitin protein ligase activity"/>
    <property type="evidence" value="ECO:0007669"/>
    <property type="project" value="TreeGrafter"/>
</dbReference>